<proteinExistence type="predicted"/>
<gene>
    <name evidence="1" type="ORF">LCGC14_1783180</name>
</gene>
<dbReference type="AlphaFoldDB" id="A0A0F9J9N4"/>
<accession>A0A0F9J9N4</accession>
<name>A0A0F9J9N4_9ZZZZ</name>
<protein>
    <submittedName>
        <fullName evidence="1">Uncharacterized protein</fullName>
    </submittedName>
</protein>
<organism evidence="1">
    <name type="scientific">marine sediment metagenome</name>
    <dbReference type="NCBI Taxonomy" id="412755"/>
    <lineage>
        <taxon>unclassified sequences</taxon>
        <taxon>metagenomes</taxon>
        <taxon>ecological metagenomes</taxon>
    </lineage>
</organism>
<evidence type="ECO:0000313" key="1">
    <source>
        <dbReference type="EMBL" id="KKM02561.1"/>
    </source>
</evidence>
<dbReference type="EMBL" id="LAZR01016897">
    <property type="protein sequence ID" value="KKM02561.1"/>
    <property type="molecule type" value="Genomic_DNA"/>
</dbReference>
<sequence>MKYQKEVKMTTIKISEEAEKRIRERSKRVEKAHNDFKRACG</sequence>
<comment type="caution">
    <text evidence="1">The sequence shown here is derived from an EMBL/GenBank/DDBJ whole genome shotgun (WGS) entry which is preliminary data.</text>
</comment>
<reference evidence="1" key="1">
    <citation type="journal article" date="2015" name="Nature">
        <title>Complex archaea that bridge the gap between prokaryotes and eukaryotes.</title>
        <authorList>
            <person name="Spang A."/>
            <person name="Saw J.H."/>
            <person name="Jorgensen S.L."/>
            <person name="Zaremba-Niedzwiedzka K."/>
            <person name="Martijn J."/>
            <person name="Lind A.E."/>
            <person name="van Eijk R."/>
            <person name="Schleper C."/>
            <person name="Guy L."/>
            <person name="Ettema T.J."/>
        </authorList>
    </citation>
    <scope>NUCLEOTIDE SEQUENCE</scope>
</reference>